<feature type="region of interest" description="Disordered" evidence="1">
    <location>
        <begin position="24"/>
        <end position="45"/>
    </location>
</feature>
<proteinExistence type="predicted"/>
<reference evidence="3" key="1">
    <citation type="submission" date="2019-11" db="EMBL/GenBank/DDBJ databases">
        <authorList>
            <person name="Feng L."/>
        </authorList>
    </citation>
    <scope>NUCLEOTIDE SEQUENCE</scope>
    <source>
        <strain evidence="3">FplautiiLFYP42</strain>
    </source>
</reference>
<evidence type="ECO:0000313" key="3">
    <source>
        <dbReference type="EMBL" id="VYU37610.1"/>
    </source>
</evidence>
<accession>A0A6N3E966</accession>
<dbReference type="RefSeq" id="WP_156621722.1">
    <property type="nucleotide sequence ID" value="NZ_CACRUB010000035.1"/>
</dbReference>
<organism evidence="3">
    <name type="scientific">Flavonifractor plautii</name>
    <name type="common">Fusobacterium plautii</name>
    <dbReference type="NCBI Taxonomy" id="292800"/>
    <lineage>
        <taxon>Bacteria</taxon>
        <taxon>Bacillati</taxon>
        <taxon>Bacillota</taxon>
        <taxon>Clostridia</taxon>
        <taxon>Eubacteriales</taxon>
        <taxon>Oscillospiraceae</taxon>
        <taxon>Flavonifractor</taxon>
    </lineage>
</organism>
<dbReference type="PROSITE" id="PS51257">
    <property type="entry name" value="PROKAR_LIPOPROTEIN"/>
    <property type="match status" value="1"/>
</dbReference>
<keyword evidence="2" id="KW-0732">Signal</keyword>
<sequence length="358" mass="39033">MKKIVSLLLTGALALSLAACGGGNAESSETSGEKTAAPQENQSGPIQSKGLFLLERTEGEELDDLTAQETYLIHVYDILPDQSKNVEMGVFESNYSMTMNGVNTYEPLVAPTAFEIDSFSIPSNVDYFMLASGYAAPPELGTVLAGGEPIRSMSVYKINTNDINDDTTATFTVTSCDVYDCELNFTREDIITINRFDDVYQLEENPTDYQIAAAYFQRVRSTCNNTVSGIMFQNLFSDGLTSYQNCLSYLSSTKTYGIYSVTGLEGFTEDFIGDDTATVPDLPAFDREAVKRVYPDLPVDAFEDALESWLTNGQTALDALNAGQDSGEAGQLADAAVNSMKTYGLQILEYYTAKLSNE</sequence>
<gene>
    <name evidence="3" type="ORF">FPLFYP42_02084</name>
</gene>
<evidence type="ECO:0000256" key="2">
    <source>
        <dbReference type="SAM" id="SignalP"/>
    </source>
</evidence>
<name>A0A6N3E966_FLAPL</name>
<dbReference type="EMBL" id="CACRUB010000035">
    <property type="protein sequence ID" value="VYU37610.1"/>
    <property type="molecule type" value="Genomic_DNA"/>
</dbReference>
<feature type="signal peptide" evidence="2">
    <location>
        <begin position="1"/>
        <end position="21"/>
    </location>
</feature>
<evidence type="ECO:0000256" key="1">
    <source>
        <dbReference type="SAM" id="MobiDB-lite"/>
    </source>
</evidence>
<feature type="chain" id="PRO_5038385824" evidence="2">
    <location>
        <begin position="22"/>
        <end position="358"/>
    </location>
</feature>
<dbReference type="AlphaFoldDB" id="A0A6N3E966"/>
<protein>
    <submittedName>
        <fullName evidence="3">Uncharacterized protein</fullName>
    </submittedName>
</protein>